<dbReference type="PANTHER" id="PTHR47197">
    <property type="entry name" value="PROTEIN NIRF"/>
    <property type="match status" value="1"/>
</dbReference>
<feature type="chain" id="PRO_5014450574" description="Beta-propeller fold lactonase family protein" evidence="1">
    <location>
        <begin position="21"/>
        <end position="332"/>
    </location>
</feature>
<dbReference type="RefSeq" id="WP_102950736.1">
    <property type="nucleotide sequence ID" value="NZ_CP024847.1"/>
</dbReference>
<name>A0A2I7N4P6_9NEIS</name>
<dbReference type="SUPFAM" id="SSF50974">
    <property type="entry name" value="Nitrous oxide reductase, N-terminal domain"/>
    <property type="match status" value="1"/>
</dbReference>
<reference evidence="3" key="1">
    <citation type="submission" date="2017-11" db="EMBL/GenBank/DDBJ databases">
        <authorList>
            <person name="Chan K.G."/>
            <person name="Lee L.S."/>
        </authorList>
    </citation>
    <scope>NUCLEOTIDE SEQUENCE [LARGE SCALE GENOMIC DNA]</scope>
    <source>
        <strain evidence="3">DSM 100970</strain>
    </source>
</reference>
<feature type="signal peptide" evidence="1">
    <location>
        <begin position="1"/>
        <end position="20"/>
    </location>
</feature>
<protein>
    <recommendedName>
        <fullName evidence="4">Beta-propeller fold lactonase family protein</fullName>
    </recommendedName>
</protein>
<dbReference type="Pfam" id="PF10282">
    <property type="entry name" value="Lactonase"/>
    <property type="match status" value="1"/>
</dbReference>
<dbReference type="Gene3D" id="2.130.10.10">
    <property type="entry name" value="YVTN repeat-like/Quinoprotein amine dehydrogenase"/>
    <property type="match status" value="2"/>
</dbReference>
<dbReference type="Proteomes" id="UP000236655">
    <property type="component" value="Chromosome"/>
</dbReference>
<proteinExistence type="predicted"/>
<dbReference type="PANTHER" id="PTHR47197:SF3">
    <property type="entry name" value="DIHYDRO-HEME D1 DEHYDROGENASE"/>
    <property type="match status" value="1"/>
</dbReference>
<evidence type="ECO:0000256" key="1">
    <source>
        <dbReference type="SAM" id="SignalP"/>
    </source>
</evidence>
<evidence type="ECO:0008006" key="4">
    <source>
        <dbReference type="Google" id="ProtNLM"/>
    </source>
</evidence>
<organism evidence="2 3">
    <name type="scientific">Aquella oligotrophica</name>
    <dbReference type="NCBI Taxonomy" id="2067065"/>
    <lineage>
        <taxon>Bacteria</taxon>
        <taxon>Pseudomonadati</taxon>
        <taxon>Pseudomonadota</taxon>
        <taxon>Betaproteobacteria</taxon>
        <taxon>Neisseriales</taxon>
        <taxon>Neisseriaceae</taxon>
        <taxon>Aquella</taxon>
    </lineage>
</organism>
<dbReference type="PROSITE" id="PS51257">
    <property type="entry name" value="PROKAR_LIPOPROTEIN"/>
    <property type="match status" value="1"/>
</dbReference>
<dbReference type="KEGG" id="nba:CUN60_03750"/>
<dbReference type="InterPro" id="IPR011045">
    <property type="entry name" value="N2O_reductase_N"/>
</dbReference>
<dbReference type="InterPro" id="IPR015943">
    <property type="entry name" value="WD40/YVTN_repeat-like_dom_sf"/>
</dbReference>
<keyword evidence="3" id="KW-1185">Reference proteome</keyword>
<sequence>MYKNRLIVVLLLALSLGVTACSNLPTSNNAKTTSIVPFDQQIKNNSLAINKSETLAVASYSDDRGVKVYDLKKKKLLATLDYVTPRNIQFADDGKSFYISDSSLGVVQQVSAQSLEVIHEVKIGKGAFGFTIYKNQMFINNEANSTVTVLNMDNWQIERIITGFANPRQGIKIGPTGRFVYVTNFAGDDVRIIDTDSWQIIKTLSGIPGVRAIAISPDEKVLYGASSKTNSLRVISIKDNQILKVLPTGKDPYGASLSKDGQTLITGNKEDGSVQVFSLVDYRLIKTIYGLDEPRQAIIYSKVPGRIYILQKDLSIAIVNYKAKNNNIHIIK</sequence>
<evidence type="ECO:0000313" key="3">
    <source>
        <dbReference type="Proteomes" id="UP000236655"/>
    </source>
</evidence>
<keyword evidence="1" id="KW-0732">Signal</keyword>
<dbReference type="EMBL" id="CP024847">
    <property type="protein sequence ID" value="AUR51437.1"/>
    <property type="molecule type" value="Genomic_DNA"/>
</dbReference>
<evidence type="ECO:0000313" key="2">
    <source>
        <dbReference type="EMBL" id="AUR51437.1"/>
    </source>
</evidence>
<accession>A0A2I7N4P6</accession>
<dbReference type="InterPro" id="IPR051200">
    <property type="entry name" value="Host-pathogen_enzymatic-act"/>
</dbReference>
<dbReference type="AlphaFoldDB" id="A0A2I7N4P6"/>
<dbReference type="OrthoDB" id="9790815at2"/>
<gene>
    <name evidence="2" type="ORF">CUN60_03750</name>
</gene>
<dbReference type="InterPro" id="IPR019405">
    <property type="entry name" value="Lactonase_7-beta_prop"/>
</dbReference>